<dbReference type="AlphaFoldDB" id="A0A9D3YFP7"/>
<evidence type="ECO:0000313" key="2">
    <source>
        <dbReference type="Proteomes" id="UP000828390"/>
    </source>
</evidence>
<dbReference type="EMBL" id="JAIWYP010000015">
    <property type="protein sequence ID" value="KAH3699704.1"/>
    <property type="molecule type" value="Genomic_DNA"/>
</dbReference>
<reference evidence="1" key="2">
    <citation type="submission" date="2020-11" db="EMBL/GenBank/DDBJ databases">
        <authorList>
            <person name="McCartney M.A."/>
            <person name="Auch B."/>
            <person name="Kono T."/>
            <person name="Mallez S."/>
            <person name="Becker A."/>
            <person name="Gohl D.M."/>
            <person name="Silverstein K.A.T."/>
            <person name="Koren S."/>
            <person name="Bechman K.B."/>
            <person name="Herman A."/>
            <person name="Abrahante J.E."/>
            <person name="Garbe J."/>
        </authorList>
    </citation>
    <scope>NUCLEOTIDE SEQUENCE</scope>
    <source>
        <strain evidence="1">Duluth1</strain>
        <tissue evidence="1">Whole animal</tissue>
    </source>
</reference>
<comment type="caution">
    <text evidence="1">The sequence shown here is derived from an EMBL/GenBank/DDBJ whole genome shotgun (WGS) entry which is preliminary data.</text>
</comment>
<dbReference type="Proteomes" id="UP000828390">
    <property type="component" value="Unassembled WGS sequence"/>
</dbReference>
<organism evidence="1 2">
    <name type="scientific">Dreissena polymorpha</name>
    <name type="common">Zebra mussel</name>
    <name type="synonym">Mytilus polymorpha</name>
    <dbReference type="NCBI Taxonomy" id="45954"/>
    <lineage>
        <taxon>Eukaryota</taxon>
        <taxon>Metazoa</taxon>
        <taxon>Spiralia</taxon>
        <taxon>Lophotrochozoa</taxon>
        <taxon>Mollusca</taxon>
        <taxon>Bivalvia</taxon>
        <taxon>Autobranchia</taxon>
        <taxon>Heteroconchia</taxon>
        <taxon>Euheterodonta</taxon>
        <taxon>Imparidentia</taxon>
        <taxon>Neoheterodontei</taxon>
        <taxon>Myida</taxon>
        <taxon>Dreissenoidea</taxon>
        <taxon>Dreissenidae</taxon>
        <taxon>Dreissena</taxon>
    </lineage>
</organism>
<name>A0A9D3YFP7_DREPO</name>
<proteinExistence type="predicted"/>
<sequence>MDGFVVEVKQRALQVEDMDLEESDASPPSPRRSLRNNGAWALSCFWPGRHEGIETKYGPF</sequence>
<protein>
    <submittedName>
        <fullName evidence="1">Uncharacterized protein</fullName>
    </submittedName>
</protein>
<accession>A0A9D3YFP7</accession>
<keyword evidence="2" id="KW-1185">Reference proteome</keyword>
<gene>
    <name evidence="1" type="ORF">DPMN_074664</name>
</gene>
<evidence type="ECO:0000313" key="1">
    <source>
        <dbReference type="EMBL" id="KAH3699704.1"/>
    </source>
</evidence>
<reference evidence="1" key="1">
    <citation type="journal article" date="2019" name="bioRxiv">
        <title>The Genome of the Zebra Mussel, Dreissena polymorpha: A Resource for Invasive Species Research.</title>
        <authorList>
            <person name="McCartney M.A."/>
            <person name="Auch B."/>
            <person name="Kono T."/>
            <person name="Mallez S."/>
            <person name="Zhang Y."/>
            <person name="Obille A."/>
            <person name="Becker A."/>
            <person name="Abrahante J.E."/>
            <person name="Garbe J."/>
            <person name="Badalamenti J.P."/>
            <person name="Herman A."/>
            <person name="Mangelson H."/>
            <person name="Liachko I."/>
            <person name="Sullivan S."/>
            <person name="Sone E.D."/>
            <person name="Koren S."/>
            <person name="Silverstein K.A.T."/>
            <person name="Beckman K.B."/>
            <person name="Gohl D.M."/>
        </authorList>
    </citation>
    <scope>NUCLEOTIDE SEQUENCE</scope>
    <source>
        <strain evidence="1">Duluth1</strain>
        <tissue evidence="1">Whole animal</tissue>
    </source>
</reference>